<evidence type="ECO:0000313" key="2">
    <source>
        <dbReference type="EMBL" id="CAE2238734.1"/>
    </source>
</evidence>
<gene>
    <name evidence="2" type="ORF">OAUR00152_LOCUS14934</name>
    <name evidence="3" type="ORF">OAUR00152_LOCUS14943</name>
</gene>
<dbReference type="EMBL" id="HBKQ01022014">
    <property type="protein sequence ID" value="CAE2238734.1"/>
    <property type="molecule type" value="Transcribed_RNA"/>
</dbReference>
<sequence length="121" mass="13302">MRGEGAVAELAVFKGRLDERDMERVERYLMERHGIEPNTTSSAAAASSPSMTEAHLEDEHSRQAHALIAQPPPYKVRGDPVPLRAAARHPSVAWHRTCEVTGMNIDVSRIGSKVSKGSSDW</sequence>
<reference evidence="2" key="1">
    <citation type="submission" date="2021-01" db="EMBL/GenBank/DDBJ databases">
        <authorList>
            <person name="Corre E."/>
            <person name="Pelletier E."/>
            <person name="Niang G."/>
            <person name="Scheremetjew M."/>
            <person name="Finn R."/>
            <person name="Kale V."/>
            <person name="Holt S."/>
            <person name="Cochrane G."/>
            <person name="Meng A."/>
            <person name="Brown T."/>
            <person name="Cohen L."/>
        </authorList>
    </citation>
    <scope>NUCLEOTIDE SEQUENCE</scope>
    <source>
        <strain evidence="2">Isolate 1302-5</strain>
    </source>
</reference>
<feature type="region of interest" description="Disordered" evidence="1">
    <location>
        <begin position="31"/>
        <end position="82"/>
    </location>
</feature>
<proteinExistence type="predicted"/>
<dbReference type="AlphaFoldDB" id="A0A6U6EXI8"/>
<accession>A0A6U6EXI8</accession>
<dbReference type="EMBL" id="HBKQ01022025">
    <property type="protein sequence ID" value="CAE2238750.1"/>
    <property type="molecule type" value="Transcribed_RNA"/>
</dbReference>
<organism evidence="2">
    <name type="scientific">Odontella aurita</name>
    <dbReference type="NCBI Taxonomy" id="265563"/>
    <lineage>
        <taxon>Eukaryota</taxon>
        <taxon>Sar</taxon>
        <taxon>Stramenopiles</taxon>
        <taxon>Ochrophyta</taxon>
        <taxon>Bacillariophyta</taxon>
        <taxon>Mediophyceae</taxon>
        <taxon>Biddulphiophycidae</taxon>
        <taxon>Eupodiscales</taxon>
        <taxon>Odontellaceae</taxon>
        <taxon>Odontella</taxon>
    </lineage>
</organism>
<protein>
    <submittedName>
        <fullName evidence="2">Uncharacterized protein</fullName>
    </submittedName>
</protein>
<name>A0A6U6EXI8_9STRA</name>
<evidence type="ECO:0000256" key="1">
    <source>
        <dbReference type="SAM" id="MobiDB-lite"/>
    </source>
</evidence>
<evidence type="ECO:0000313" key="3">
    <source>
        <dbReference type="EMBL" id="CAE2238750.1"/>
    </source>
</evidence>